<dbReference type="GO" id="GO:0006508">
    <property type="term" value="P:proteolysis"/>
    <property type="evidence" value="ECO:0007669"/>
    <property type="project" value="InterPro"/>
</dbReference>
<dbReference type="Ensembl" id="ENSPMET00000014716.1">
    <property type="protein sequence ID" value="ENSPMEP00000001131.1"/>
    <property type="gene ID" value="ENSPMEG00000002000.1"/>
</dbReference>
<evidence type="ECO:0000256" key="1">
    <source>
        <dbReference type="ARBA" id="ARBA00005705"/>
    </source>
</evidence>
<evidence type="ECO:0000313" key="4">
    <source>
        <dbReference type="Ensembl" id="ENSPMEP00000001131.1"/>
    </source>
</evidence>
<evidence type="ECO:0000313" key="5">
    <source>
        <dbReference type="Proteomes" id="UP000261480"/>
    </source>
</evidence>
<dbReference type="PANTHER" id="PTHR12994">
    <property type="entry name" value="SECERNIN"/>
    <property type="match status" value="1"/>
</dbReference>
<name>A0A3B3WE27_9TELE</name>
<dbReference type="PANTHER" id="PTHR12994:SF18">
    <property type="entry name" value="SECERNIN-3"/>
    <property type="match status" value="1"/>
</dbReference>
<dbReference type="Gene3D" id="3.60.60.10">
    <property type="entry name" value="Penicillin V Acylase, Chain A"/>
    <property type="match status" value="1"/>
</dbReference>
<reference evidence="4" key="1">
    <citation type="submission" date="2025-08" db="UniProtKB">
        <authorList>
            <consortium name="Ensembl"/>
        </authorList>
    </citation>
    <scope>IDENTIFICATION</scope>
</reference>
<feature type="coiled-coil region" evidence="2">
    <location>
        <begin position="290"/>
        <end position="317"/>
    </location>
</feature>
<dbReference type="Proteomes" id="UP000261480">
    <property type="component" value="Unplaced"/>
</dbReference>
<dbReference type="AlphaFoldDB" id="A0A3B3WE27"/>
<protein>
    <recommendedName>
        <fullName evidence="6">Secernin-3</fullName>
    </recommendedName>
</protein>
<accession>A0A3B3WE27</accession>
<dbReference type="GO" id="GO:0016805">
    <property type="term" value="F:dipeptidase activity"/>
    <property type="evidence" value="ECO:0007669"/>
    <property type="project" value="InterPro"/>
</dbReference>
<evidence type="ECO:0000256" key="2">
    <source>
        <dbReference type="SAM" id="Coils"/>
    </source>
</evidence>
<organism evidence="4 5">
    <name type="scientific">Poecilia mexicana</name>
    <dbReference type="NCBI Taxonomy" id="48701"/>
    <lineage>
        <taxon>Eukaryota</taxon>
        <taxon>Metazoa</taxon>
        <taxon>Chordata</taxon>
        <taxon>Craniata</taxon>
        <taxon>Vertebrata</taxon>
        <taxon>Euteleostomi</taxon>
        <taxon>Actinopterygii</taxon>
        <taxon>Neopterygii</taxon>
        <taxon>Teleostei</taxon>
        <taxon>Neoteleostei</taxon>
        <taxon>Acanthomorphata</taxon>
        <taxon>Ovalentaria</taxon>
        <taxon>Atherinomorphae</taxon>
        <taxon>Cyprinodontiformes</taxon>
        <taxon>Poeciliidae</taxon>
        <taxon>Poeciliinae</taxon>
        <taxon>Poecilia</taxon>
    </lineage>
</organism>
<proteinExistence type="inferred from homology"/>
<reference evidence="4" key="2">
    <citation type="submission" date="2025-09" db="UniProtKB">
        <authorList>
            <consortium name="Ensembl"/>
        </authorList>
    </citation>
    <scope>IDENTIFICATION</scope>
</reference>
<dbReference type="GO" id="GO:0070004">
    <property type="term" value="F:cysteine-type exopeptidase activity"/>
    <property type="evidence" value="ECO:0007669"/>
    <property type="project" value="InterPro"/>
</dbReference>
<keyword evidence="2" id="KW-0175">Coiled coil</keyword>
<feature type="region of interest" description="Disordered" evidence="3">
    <location>
        <begin position="251"/>
        <end position="274"/>
    </location>
</feature>
<evidence type="ECO:0000256" key="3">
    <source>
        <dbReference type="SAM" id="MobiDB-lite"/>
    </source>
</evidence>
<keyword evidence="5" id="KW-1185">Reference proteome</keyword>
<sequence>MFPSSCDTFVALPPSSEGQRIIFGKNSDRPCDEVQEVVHFPARDYGPEEKVECTYIQIEQVAHTYAVVLSKPAWLWGAEMGANEHQVCIGNEAVWGRESADGEEALLGMDLVRLGLERADTAEKAVDVIAALLEKYGQGGSCMEDQSEFTYHNSFLISDRKEAWVLETSGKYWAAERVEGHITAEAMMDILRDKDSGINMEGMFMTTGSMVSVVPTNSALPGVHYFTGTPDPERSVFKPFVFVKNARELKETSSPSFGPDDPVKKKPRFQSKPDRKHPLFVKHEVIAAIIESYKERGQKITENLRQLEKEAMKKMENILAVGVQQPDDYVNLFSECVQEELSVYSKT</sequence>
<dbReference type="InterPro" id="IPR005322">
    <property type="entry name" value="Peptidase_C69"/>
</dbReference>
<evidence type="ECO:0008006" key="6">
    <source>
        <dbReference type="Google" id="ProtNLM"/>
    </source>
</evidence>
<dbReference type="Pfam" id="PF03577">
    <property type="entry name" value="Peptidase_C69"/>
    <property type="match status" value="1"/>
</dbReference>
<comment type="similarity">
    <text evidence="1">Belongs to the peptidase C69 family. Secernin subfamily.</text>
</comment>